<feature type="domain" description="MHD" evidence="9">
    <location>
        <begin position="172"/>
        <end position="437"/>
    </location>
</feature>
<dbReference type="PIRSF" id="PIRSF005992">
    <property type="entry name" value="Clathrin_mu"/>
    <property type="match status" value="1"/>
</dbReference>
<dbReference type="InterPro" id="IPR001392">
    <property type="entry name" value="Clathrin_mu"/>
</dbReference>
<dbReference type="GO" id="GO:0006886">
    <property type="term" value="P:intracellular protein transport"/>
    <property type="evidence" value="ECO:0007669"/>
    <property type="project" value="UniProtKB-UniRule"/>
</dbReference>
<dbReference type="VEuPathDB" id="TriTrypDB:LdCL_360038400"/>
<comment type="subcellular location">
    <subcellularLocation>
        <location evidence="1">Endomembrane system</location>
    </subcellularLocation>
</comment>
<dbReference type="GO" id="GO:0006281">
    <property type="term" value="P:DNA repair"/>
    <property type="evidence" value="ECO:0007669"/>
    <property type="project" value="UniProtKB-KW"/>
</dbReference>
<accession>A0A504X3C1</accession>
<dbReference type="SUPFAM" id="SSF49447">
    <property type="entry name" value="Second domain of Mu2 adaptin subunit (ap50) of ap2 adaptor"/>
    <property type="match status" value="1"/>
</dbReference>
<comment type="similarity">
    <text evidence="8">Belongs to the adaptor complexes medium subunit family.</text>
</comment>
<dbReference type="Proteomes" id="UP000318821">
    <property type="component" value="Unassembled WGS sequence"/>
</dbReference>
<dbReference type="PANTHER" id="PTHR10529">
    <property type="entry name" value="AP COMPLEX SUBUNIT MU"/>
    <property type="match status" value="1"/>
</dbReference>
<name>A0A504X3C1_LEIDO</name>
<comment type="caution">
    <text evidence="10">The sequence shown here is derived from an EMBL/GenBank/DDBJ whole genome shotgun (WGS) entry which is preliminary data.</text>
</comment>
<dbReference type="VEuPathDB" id="TriTrypDB:LDHU3_36.4390"/>
<sequence>MLSVLMFLNSRGDVVLSRTFRAGNSVRSLAETFCSEIISTKQVDRCPVNIVKRMCFIHLKLTELYVVMVSDSNVNCLMCLQYGARLLQHIQNDYEGLDEKRIKENFVALQGIIDESMDFGYPILTDAEAMKEFITKDGVDAAVLKSTRESERIADRMTGETPWRVEGLAFRVNEVFVDVFEDVNLLLSQTGETLQSSVLGRVVMNNFLSGMPECQLNWNAKVMSHGIDEAVESHGAGGTGEVVPLSSISFHNCVRLKASGEERRLTFVPPDGKFTLMTYRSNVNVQPPMKVLSAKAREISKTRTEVEFTLRSDTSAGRAAKDVQVSVACPDNTATAEVKVGRGKANYDPVSHAIVWKLPEVKSGEEITFFAGIRQIAPTENTELLWTKPPIRIAFQCVSLSLTGLRINELVVKEPTLMYTASKWIRYTVMAEDVATPYQLLCWELSALPLAELLHRYNASRDLAQELIGLIAQHQDCTIAHVHRMLGVRTEAAPRGDDDPG</sequence>
<comment type="similarity">
    <text evidence="2">Belongs to the SWI5/SAE3 family.</text>
</comment>
<dbReference type="InterPro" id="IPR050431">
    <property type="entry name" value="Adaptor_comp_med_subunit"/>
</dbReference>
<keyword evidence="6" id="KW-0472">Membrane</keyword>
<evidence type="ECO:0000313" key="11">
    <source>
        <dbReference type="Proteomes" id="UP000318821"/>
    </source>
</evidence>
<dbReference type="PROSITE" id="PS51072">
    <property type="entry name" value="MHD"/>
    <property type="match status" value="1"/>
</dbReference>
<protein>
    <submittedName>
        <fullName evidence="10">Adaptor complexes medium subunit family protein</fullName>
    </submittedName>
</protein>
<dbReference type="PRINTS" id="PR00314">
    <property type="entry name" value="CLATHRINADPT"/>
</dbReference>
<evidence type="ECO:0000256" key="3">
    <source>
        <dbReference type="ARBA" id="ARBA00022448"/>
    </source>
</evidence>
<dbReference type="CDD" id="cd14836">
    <property type="entry name" value="AP2_Mu_N"/>
    <property type="match status" value="1"/>
</dbReference>
<dbReference type="Pfam" id="PF00928">
    <property type="entry name" value="Adap_comp_sub"/>
    <property type="match status" value="1"/>
</dbReference>
<dbReference type="Pfam" id="PF07061">
    <property type="entry name" value="Swi5"/>
    <property type="match status" value="1"/>
</dbReference>
<keyword evidence="7" id="KW-0234">DNA repair</keyword>
<dbReference type="Gene3D" id="2.60.40.1170">
    <property type="entry name" value="Mu homology domain, subdomain B"/>
    <property type="match status" value="2"/>
</dbReference>
<dbReference type="GO" id="GO:0030131">
    <property type="term" value="C:clathrin adaptor complex"/>
    <property type="evidence" value="ECO:0007669"/>
    <property type="project" value="UniProtKB-UniRule"/>
</dbReference>
<dbReference type="InterPro" id="IPR010760">
    <property type="entry name" value="DNA-repair_Swi5"/>
</dbReference>
<dbReference type="InterPro" id="IPR011012">
    <property type="entry name" value="Longin-like_dom_sf"/>
</dbReference>
<evidence type="ECO:0000256" key="7">
    <source>
        <dbReference type="ARBA" id="ARBA00023204"/>
    </source>
</evidence>
<keyword evidence="5 8" id="KW-0653">Protein transport</keyword>
<evidence type="ECO:0000259" key="9">
    <source>
        <dbReference type="PROSITE" id="PS51072"/>
    </source>
</evidence>
<dbReference type="InterPro" id="IPR043532">
    <property type="entry name" value="AP2_Mu_N"/>
</dbReference>
<gene>
    <name evidence="10" type="ORF">CGC20_28385</name>
</gene>
<proteinExistence type="inferred from homology"/>
<evidence type="ECO:0000313" key="10">
    <source>
        <dbReference type="EMBL" id="TPP42135.1"/>
    </source>
</evidence>
<evidence type="ECO:0000256" key="6">
    <source>
        <dbReference type="ARBA" id="ARBA00023136"/>
    </source>
</evidence>
<dbReference type="Gene3D" id="3.30.450.60">
    <property type="match status" value="1"/>
</dbReference>
<evidence type="ECO:0000256" key="4">
    <source>
        <dbReference type="ARBA" id="ARBA00022763"/>
    </source>
</evidence>
<dbReference type="InterPro" id="IPR028565">
    <property type="entry name" value="MHD"/>
</dbReference>
<evidence type="ECO:0000256" key="2">
    <source>
        <dbReference type="ARBA" id="ARBA00008060"/>
    </source>
</evidence>
<dbReference type="InterPro" id="IPR036168">
    <property type="entry name" value="AP2_Mu_C_sf"/>
</dbReference>
<dbReference type="VEuPathDB" id="TriTrypDB:LdBPK_363180.1"/>
<dbReference type="EMBL" id="RHLD01000002">
    <property type="protein sequence ID" value="TPP42135.1"/>
    <property type="molecule type" value="Genomic_DNA"/>
</dbReference>
<evidence type="ECO:0000256" key="5">
    <source>
        <dbReference type="ARBA" id="ARBA00022927"/>
    </source>
</evidence>
<dbReference type="GO" id="GO:0012505">
    <property type="term" value="C:endomembrane system"/>
    <property type="evidence" value="ECO:0007669"/>
    <property type="project" value="UniProtKB-SubCell"/>
</dbReference>
<dbReference type="GO" id="GO:0016192">
    <property type="term" value="P:vesicle-mediated transport"/>
    <property type="evidence" value="ECO:0007669"/>
    <property type="project" value="InterPro"/>
</dbReference>
<keyword evidence="3 8" id="KW-0813">Transport</keyword>
<dbReference type="AlphaFoldDB" id="A0A504X3C1"/>
<dbReference type="FunFam" id="3.30.450.60:FF:000002">
    <property type="entry name" value="AP-2 complex subunit mu, putative"/>
    <property type="match status" value="1"/>
</dbReference>
<reference evidence="11" key="1">
    <citation type="submission" date="2019-02" db="EMBL/GenBank/DDBJ databases">
        <title>FDA dAtabase for Regulatory Grade micrObial Sequences (FDA-ARGOS): Supporting development and validation of Infectious Disease Dx tests.</title>
        <authorList>
            <person name="Duncan R."/>
            <person name="Fisher C."/>
            <person name="Tallon L."/>
            <person name="Sadzewicz L."/>
            <person name="Sengamalay N."/>
            <person name="Ott S."/>
            <person name="Godinez A."/>
            <person name="Nagaraj S."/>
            <person name="Vavikolanu K."/>
            <person name="Vyas G."/>
            <person name="Nadendla S."/>
            <person name="Aluvathingal J."/>
            <person name="Sichtig H."/>
        </authorList>
    </citation>
    <scope>NUCLEOTIDE SEQUENCE [LARGE SCALE GENOMIC DNA]</scope>
    <source>
        <strain evidence="11">FDAARGOS_360</strain>
    </source>
</reference>
<evidence type="ECO:0000256" key="8">
    <source>
        <dbReference type="PIRNR" id="PIRNR005992"/>
    </source>
</evidence>
<evidence type="ECO:0000256" key="1">
    <source>
        <dbReference type="ARBA" id="ARBA00004308"/>
    </source>
</evidence>
<organism evidence="10 11">
    <name type="scientific">Leishmania donovani</name>
    <dbReference type="NCBI Taxonomy" id="5661"/>
    <lineage>
        <taxon>Eukaryota</taxon>
        <taxon>Discoba</taxon>
        <taxon>Euglenozoa</taxon>
        <taxon>Kinetoplastea</taxon>
        <taxon>Metakinetoplastina</taxon>
        <taxon>Trypanosomatida</taxon>
        <taxon>Trypanosomatidae</taxon>
        <taxon>Leishmaniinae</taxon>
        <taxon>Leishmania</taxon>
    </lineage>
</organism>
<keyword evidence="4" id="KW-0227">DNA damage</keyword>
<dbReference type="SUPFAM" id="SSF64356">
    <property type="entry name" value="SNARE-like"/>
    <property type="match status" value="1"/>
</dbReference>